<comment type="caution">
    <text evidence="1">The sequence shown here is derived from an EMBL/GenBank/DDBJ whole genome shotgun (WGS) entry which is preliminary data.</text>
</comment>
<dbReference type="AlphaFoldDB" id="A0A9D5JUK6"/>
<evidence type="ECO:0008006" key="3">
    <source>
        <dbReference type="Google" id="ProtNLM"/>
    </source>
</evidence>
<evidence type="ECO:0000313" key="1">
    <source>
        <dbReference type="EMBL" id="MBD3324400.1"/>
    </source>
</evidence>
<proteinExistence type="predicted"/>
<reference evidence="1" key="1">
    <citation type="submission" date="2019-11" db="EMBL/GenBank/DDBJ databases">
        <title>Microbial mats filling the niche in hypersaline microbial mats.</title>
        <authorList>
            <person name="Wong H.L."/>
            <person name="Macleod F.I."/>
            <person name="White R.A. III"/>
            <person name="Burns B.P."/>
        </authorList>
    </citation>
    <scope>NUCLEOTIDE SEQUENCE</scope>
    <source>
        <strain evidence="1">Rbin_158</strain>
    </source>
</reference>
<organism evidence="1 2">
    <name type="scientific">candidate division KSB3 bacterium</name>
    <dbReference type="NCBI Taxonomy" id="2044937"/>
    <lineage>
        <taxon>Bacteria</taxon>
        <taxon>candidate division KSB3</taxon>
    </lineage>
</organism>
<sequence>MTLIVKSTHDNTIVLPDWLMSQLQLHEGEEVKPSIEGDRVRFTPLEQFLALRGILREDETFDQAMTYLDQAWQVWTAPPSV</sequence>
<dbReference type="SUPFAM" id="SSF89447">
    <property type="entry name" value="AbrB/MazE/MraZ-like"/>
    <property type="match status" value="1"/>
</dbReference>
<dbReference type="EMBL" id="WJJP01000229">
    <property type="protein sequence ID" value="MBD3324400.1"/>
    <property type="molecule type" value="Genomic_DNA"/>
</dbReference>
<evidence type="ECO:0000313" key="2">
    <source>
        <dbReference type="Proteomes" id="UP000649604"/>
    </source>
</evidence>
<gene>
    <name evidence="1" type="ORF">GF339_07425</name>
</gene>
<dbReference type="Proteomes" id="UP000649604">
    <property type="component" value="Unassembled WGS sequence"/>
</dbReference>
<accession>A0A9D5JUK6</accession>
<protein>
    <recommendedName>
        <fullName evidence="3">SpoVT-AbrB domain-containing protein</fullName>
    </recommendedName>
</protein>
<name>A0A9D5JUK6_9BACT</name>
<dbReference type="InterPro" id="IPR037914">
    <property type="entry name" value="SpoVT-AbrB_sf"/>
</dbReference>